<gene>
    <name evidence="1" type="ORF">BDV36DRAFT_282880</name>
</gene>
<evidence type="ECO:0000313" key="1">
    <source>
        <dbReference type="EMBL" id="KAE8418621.1"/>
    </source>
</evidence>
<keyword evidence="2" id="KW-1185">Reference proteome</keyword>
<evidence type="ECO:0000313" key="2">
    <source>
        <dbReference type="Proteomes" id="UP000325395"/>
    </source>
</evidence>
<dbReference type="Proteomes" id="UP000325395">
    <property type="component" value="Unassembled WGS sequence"/>
</dbReference>
<reference evidence="1 2" key="1">
    <citation type="submission" date="2019-04" db="EMBL/GenBank/DDBJ databases">
        <authorList>
            <consortium name="DOE Joint Genome Institute"/>
            <person name="Mondo S."/>
            <person name="Kjaerbolling I."/>
            <person name="Vesth T."/>
            <person name="Frisvad J.C."/>
            <person name="Nybo J.L."/>
            <person name="Theobald S."/>
            <person name="Kildgaard S."/>
            <person name="Isbrandt T."/>
            <person name="Kuo A."/>
            <person name="Sato A."/>
            <person name="Lyhne E.K."/>
            <person name="Kogle M.E."/>
            <person name="Wiebenga A."/>
            <person name="Kun R.S."/>
            <person name="Lubbers R.J."/>
            <person name="Makela M.R."/>
            <person name="Barry K."/>
            <person name="Chovatia M."/>
            <person name="Clum A."/>
            <person name="Daum C."/>
            <person name="Haridas S."/>
            <person name="He G."/>
            <person name="LaButti K."/>
            <person name="Lipzen A."/>
            <person name="Riley R."/>
            <person name="Salamov A."/>
            <person name="Simmons B.A."/>
            <person name="Magnuson J.K."/>
            <person name="Henrissat B."/>
            <person name="Mortensen U.H."/>
            <person name="Larsen T.O."/>
            <person name="Devries R.P."/>
            <person name="Grigoriev I.V."/>
            <person name="Machida M."/>
            <person name="Baker S.E."/>
            <person name="Andersen M.R."/>
            <person name="Cantor M.N."/>
            <person name="Hua S.X."/>
        </authorList>
    </citation>
    <scope>NUCLEOTIDE SEQUENCE [LARGE SCALE GENOMIC DNA]</scope>
    <source>
        <strain evidence="1 2">CBS 117616</strain>
    </source>
</reference>
<dbReference type="EMBL" id="ML735725">
    <property type="protein sequence ID" value="KAE8418621.1"/>
    <property type="molecule type" value="Genomic_DNA"/>
</dbReference>
<protein>
    <recommendedName>
        <fullName evidence="3">Zinc finger PHD-type domain-containing protein</fullName>
    </recommendedName>
</protein>
<sequence>MACRGVWNLCVNGKWYRYGDSASPISPPGNISTLRKLNQLLDNPDIKGWKKVTSPSLDLSNMDFIYTLDTDAGTFKISLGGRFTRPPLAVVTDVYLKPATLREGHDIVDELDLQRLNLKRLHLKFGIPTAMNELQERIFTDFFFRWDEYLDPPDWGYMNRDFRPLSMSLLRFAAWDFEVTSGPRPAMGSAELEKWQYPESELFWFHRFLVVIHEDIRIYLNHNRMRGHKTRLILLFPSHVAFAEPRKNGDWCRKSLLLLTSSSAAWYSPGFRVLSRVLLSNYQASIEDTAANLEQWRIALSFEILQMILVLCEPRDAVSFAQASVAAERCYYTSIPQFKDLAVQEYVSSIPCCGKPDGLHVRGLCCAECYAWQHVECVGLLHWPSDIQHICSKWRDWPVHNGRSAMALRHGCYVGGKIAGYIISFNGMFSGMSYVLETIRDMDCDGRSFGRIRGRR</sequence>
<proteinExistence type="predicted"/>
<organism evidence="1 2">
    <name type="scientific">Aspergillus pseudocaelatus</name>
    <dbReference type="NCBI Taxonomy" id="1825620"/>
    <lineage>
        <taxon>Eukaryota</taxon>
        <taxon>Fungi</taxon>
        <taxon>Dikarya</taxon>
        <taxon>Ascomycota</taxon>
        <taxon>Pezizomycotina</taxon>
        <taxon>Eurotiomycetes</taxon>
        <taxon>Eurotiomycetidae</taxon>
        <taxon>Eurotiales</taxon>
        <taxon>Aspergillaceae</taxon>
        <taxon>Aspergillus</taxon>
        <taxon>Aspergillus subgen. Circumdati</taxon>
    </lineage>
</organism>
<name>A0ABQ6WSS8_9EURO</name>
<accession>A0ABQ6WSS8</accession>
<evidence type="ECO:0008006" key="3">
    <source>
        <dbReference type="Google" id="ProtNLM"/>
    </source>
</evidence>